<organism evidence="4 5">
    <name type="scientific">Candidatus Fervidibacter sacchari</name>
    <dbReference type="NCBI Taxonomy" id="1448929"/>
    <lineage>
        <taxon>Bacteria</taxon>
        <taxon>Candidatus Fervidibacterota</taxon>
        <taxon>Candidatus Fervidibacter</taxon>
    </lineage>
</organism>
<dbReference type="SUPFAM" id="SSF55811">
    <property type="entry name" value="Nudix"/>
    <property type="match status" value="1"/>
</dbReference>
<dbReference type="Pfam" id="PF12535">
    <property type="entry name" value="Nudix_N"/>
    <property type="match status" value="1"/>
</dbReference>
<evidence type="ECO:0000256" key="2">
    <source>
        <dbReference type="ARBA" id="ARBA00022801"/>
    </source>
</evidence>
<evidence type="ECO:0000313" key="4">
    <source>
        <dbReference type="EMBL" id="MCS3917901.1"/>
    </source>
</evidence>
<dbReference type="RefSeq" id="WP_259092640.1">
    <property type="nucleotide sequence ID" value="NZ_CP130454.1"/>
</dbReference>
<dbReference type="Pfam" id="PF00293">
    <property type="entry name" value="NUDIX"/>
    <property type="match status" value="1"/>
</dbReference>
<accession>A0ABT2EJ33</accession>
<evidence type="ECO:0000256" key="1">
    <source>
        <dbReference type="ARBA" id="ARBA00001946"/>
    </source>
</evidence>
<dbReference type="InterPro" id="IPR015797">
    <property type="entry name" value="NUDIX_hydrolase-like_dom_sf"/>
</dbReference>
<dbReference type="InterPro" id="IPR000086">
    <property type="entry name" value="NUDIX_hydrolase_dom"/>
</dbReference>
<comment type="cofactor">
    <cofactor evidence="1">
        <name>Mg(2+)</name>
        <dbReference type="ChEBI" id="CHEBI:18420"/>
    </cofactor>
</comment>
<comment type="caution">
    <text evidence="4">The sequence shown here is derived from an EMBL/GenBank/DDBJ whole genome shotgun (WGS) entry which is preliminary data.</text>
</comment>
<feature type="domain" description="Nudix hydrolase" evidence="3">
    <location>
        <begin position="80"/>
        <end position="207"/>
    </location>
</feature>
<dbReference type="PANTHER" id="PTHR43046:SF16">
    <property type="entry name" value="ADP-RIBOSE PYROPHOSPHATASE YJHB-RELATED"/>
    <property type="match status" value="1"/>
</dbReference>
<dbReference type="InterPro" id="IPR059176">
    <property type="entry name" value="UDP-X_N"/>
</dbReference>
<keyword evidence="5" id="KW-1185">Reference proteome</keyword>
<evidence type="ECO:0000313" key="5">
    <source>
        <dbReference type="Proteomes" id="UP001204798"/>
    </source>
</evidence>
<reference evidence="4 5" key="1">
    <citation type="submission" date="2022-08" db="EMBL/GenBank/DDBJ databases">
        <title>Bacterial and archaeal communities from various locations to study Microbial Dark Matter (Phase II).</title>
        <authorList>
            <person name="Stepanauskas R."/>
        </authorList>
    </citation>
    <scope>NUCLEOTIDE SEQUENCE [LARGE SCALE GENOMIC DNA]</scope>
    <source>
        <strain evidence="4 5">PD1</strain>
    </source>
</reference>
<protein>
    <submittedName>
        <fullName evidence="4">ADP-ribose pyrophosphatase YjhB (NUDIX family)</fullName>
    </submittedName>
</protein>
<dbReference type="EMBL" id="JANUCP010000001">
    <property type="protein sequence ID" value="MCS3917901.1"/>
    <property type="molecule type" value="Genomic_DNA"/>
</dbReference>
<dbReference type="Gene3D" id="6.10.250.1120">
    <property type="match status" value="1"/>
</dbReference>
<dbReference type="PANTHER" id="PTHR43046">
    <property type="entry name" value="GDP-MANNOSE MANNOSYL HYDROLASE"/>
    <property type="match status" value="1"/>
</dbReference>
<dbReference type="Gene3D" id="3.90.79.10">
    <property type="entry name" value="Nucleoside Triphosphate Pyrophosphohydrolase"/>
    <property type="match status" value="1"/>
</dbReference>
<proteinExistence type="predicted"/>
<evidence type="ECO:0000259" key="3">
    <source>
        <dbReference type="PROSITE" id="PS51462"/>
    </source>
</evidence>
<dbReference type="Proteomes" id="UP001204798">
    <property type="component" value="Unassembled WGS sequence"/>
</dbReference>
<name>A0ABT2EJ33_9BACT</name>
<sequence>MPMSFMERLGRWQMMLKSIAQTGLAFTQSPYERERYEELLKLAAEMAVAMIGWEDDEGTVKQFVEQWKAEVQPGALGYVTPKVVVNAAVFDERDRLLLVQRLDRGTWFLPGGWADVGYPPSEIAVKEVREETGLIVEPLRLIAVFDGFQHRFSLGIPFYCLVYECRMLDGELRPLPHECRDAGFFGEKELPEPLHGDGRWARLVFELRRGNLPIPYSD</sequence>
<keyword evidence="2" id="KW-0378">Hydrolase</keyword>
<dbReference type="PROSITE" id="PS51462">
    <property type="entry name" value="NUDIX"/>
    <property type="match status" value="1"/>
</dbReference>
<gene>
    <name evidence="4" type="ORF">M2350_000298</name>
</gene>